<dbReference type="PANTHER" id="PTHR28259">
    <property type="entry name" value="FLUORIDE EXPORT PROTEIN 1-RELATED"/>
    <property type="match status" value="1"/>
</dbReference>
<comment type="activity regulation">
    <text evidence="10">Na(+) is not transported, but it plays an essential structural role and its presence is essential for fluoride channel function.</text>
</comment>
<dbReference type="EMBL" id="JACBZT010000001">
    <property type="protein sequence ID" value="NYJ05348.1"/>
    <property type="molecule type" value="Genomic_DNA"/>
</dbReference>
<comment type="subcellular location">
    <subcellularLocation>
        <location evidence="1 10">Cell membrane</location>
        <topology evidence="1 10">Multi-pass membrane protein</topology>
    </subcellularLocation>
</comment>
<dbReference type="RefSeq" id="WP_179715954.1">
    <property type="nucleotide sequence ID" value="NZ_JACBZT010000001.1"/>
</dbReference>
<organism evidence="11 12">
    <name type="scientific">Petropleomorpha daqingensis</name>
    <dbReference type="NCBI Taxonomy" id="2026353"/>
    <lineage>
        <taxon>Bacteria</taxon>
        <taxon>Bacillati</taxon>
        <taxon>Actinomycetota</taxon>
        <taxon>Actinomycetes</taxon>
        <taxon>Geodermatophilales</taxon>
        <taxon>Geodermatophilaceae</taxon>
        <taxon>Petropleomorpha</taxon>
    </lineage>
</organism>
<comment type="similarity">
    <text evidence="7 10">Belongs to the fluoride channel Fluc/FEX (TC 1.A.43) family.</text>
</comment>
<evidence type="ECO:0000256" key="1">
    <source>
        <dbReference type="ARBA" id="ARBA00004651"/>
    </source>
</evidence>
<dbReference type="AlphaFoldDB" id="A0A853CGA1"/>
<protein>
    <recommendedName>
        <fullName evidence="10">Fluoride-specific ion channel FluC</fullName>
    </recommendedName>
</protein>
<keyword evidence="5 10" id="KW-0472">Membrane</keyword>
<keyword evidence="2 10" id="KW-1003">Cell membrane</keyword>
<evidence type="ECO:0000313" key="11">
    <source>
        <dbReference type="EMBL" id="NYJ05348.1"/>
    </source>
</evidence>
<keyword evidence="10" id="KW-0915">Sodium</keyword>
<dbReference type="GO" id="GO:0046872">
    <property type="term" value="F:metal ion binding"/>
    <property type="evidence" value="ECO:0007669"/>
    <property type="project" value="UniProtKB-KW"/>
</dbReference>
<keyword evidence="4 10" id="KW-1133">Transmembrane helix</keyword>
<comment type="caution">
    <text evidence="11">The sequence shown here is derived from an EMBL/GenBank/DDBJ whole genome shotgun (WGS) entry which is preliminary data.</text>
</comment>
<feature type="transmembrane region" description="Helical" evidence="10">
    <location>
        <begin position="60"/>
        <end position="79"/>
    </location>
</feature>
<keyword evidence="10" id="KW-0813">Transport</keyword>
<evidence type="ECO:0000256" key="6">
    <source>
        <dbReference type="ARBA" id="ARBA00023303"/>
    </source>
</evidence>
<dbReference type="GO" id="GO:0005886">
    <property type="term" value="C:plasma membrane"/>
    <property type="evidence" value="ECO:0007669"/>
    <property type="project" value="UniProtKB-SubCell"/>
</dbReference>
<evidence type="ECO:0000256" key="8">
    <source>
        <dbReference type="ARBA" id="ARBA00035585"/>
    </source>
</evidence>
<keyword evidence="10" id="KW-0479">Metal-binding</keyword>
<evidence type="ECO:0000256" key="4">
    <source>
        <dbReference type="ARBA" id="ARBA00022989"/>
    </source>
</evidence>
<reference evidence="11 12" key="1">
    <citation type="submission" date="2020-07" db="EMBL/GenBank/DDBJ databases">
        <title>Sequencing the genomes of 1000 actinobacteria strains.</title>
        <authorList>
            <person name="Klenk H.-P."/>
        </authorList>
    </citation>
    <scope>NUCLEOTIDE SEQUENCE [LARGE SCALE GENOMIC DNA]</scope>
    <source>
        <strain evidence="11 12">DSM 104001</strain>
    </source>
</reference>
<dbReference type="PANTHER" id="PTHR28259:SF1">
    <property type="entry name" value="FLUORIDE EXPORT PROTEIN 1-RELATED"/>
    <property type="match status" value="1"/>
</dbReference>
<dbReference type="InterPro" id="IPR003691">
    <property type="entry name" value="FluC"/>
</dbReference>
<dbReference type="Pfam" id="PF02537">
    <property type="entry name" value="CRCB"/>
    <property type="match status" value="1"/>
</dbReference>
<evidence type="ECO:0000256" key="2">
    <source>
        <dbReference type="ARBA" id="ARBA00022475"/>
    </source>
</evidence>
<evidence type="ECO:0000313" key="12">
    <source>
        <dbReference type="Proteomes" id="UP000541969"/>
    </source>
</evidence>
<comment type="catalytic activity">
    <reaction evidence="8">
        <text>fluoride(in) = fluoride(out)</text>
        <dbReference type="Rhea" id="RHEA:76159"/>
        <dbReference type="ChEBI" id="CHEBI:17051"/>
    </reaction>
    <physiologicalReaction direction="left-to-right" evidence="8">
        <dbReference type="Rhea" id="RHEA:76160"/>
    </physiologicalReaction>
</comment>
<feature type="binding site" evidence="10">
    <location>
        <position position="74"/>
    </location>
    <ligand>
        <name>Na(+)</name>
        <dbReference type="ChEBI" id="CHEBI:29101"/>
        <note>structural</note>
    </ligand>
</feature>
<evidence type="ECO:0000256" key="9">
    <source>
        <dbReference type="ARBA" id="ARBA00049940"/>
    </source>
</evidence>
<comment type="function">
    <text evidence="9 10">Fluoride-specific ion channel. Important for reducing fluoride concentration in the cell, thus reducing its toxicity.</text>
</comment>
<name>A0A853CGA1_9ACTN</name>
<dbReference type="GO" id="GO:0062054">
    <property type="term" value="F:fluoride channel activity"/>
    <property type="evidence" value="ECO:0007669"/>
    <property type="project" value="UniProtKB-UniRule"/>
</dbReference>
<accession>A0A853CGA1</accession>
<feature type="transmembrane region" description="Helical" evidence="10">
    <location>
        <begin position="99"/>
        <end position="120"/>
    </location>
</feature>
<dbReference type="Proteomes" id="UP000541969">
    <property type="component" value="Unassembled WGS sequence"/>
</dbReference>
<sequence length="121" mass="12550">MTWLWVALGAAVGAPARYLTDRWVQTRHDSVFPWGTLAVNVVASFLLGGLTGGADAVSPAFALALGTGFCGALSTYSTFSYETLRLLETRARFLAVANVVVPLVAGFGAVALGWTVGSALA</sequence>
<evidence type="ECO:0000256" key="10">
    <source>
        <dbReference type="HAMAP-Rule" id="MF_00454"/>
    </source>
</evidence>
<feature type="transmembrane region" description="Helical" evidence="10">
    <location>
        <begin position="32"/>
        <end position="53"/>
    </location>
</feature>
<feature type="binding site" evidence="10">
    <location>
        <position position="71"/>
    </location>
    <ligand>
        <name>Na(+)</name>
        <dbReference type="ChEBI" id="CHEBI:29101"/>
        <note>structural</note>
    </ligand>
</feature>
<keyword evidence="10" id="KW-0406">Ion transport</keyword>
<keyword evidence="12" id="KW-1185">Reference proteome</keyword>
<keyword evidence="6 10" id="KW-0407">Ion channel</keyword>
<evidence type="ECO:0000256" key="7">
    <source>
        <dbReference type="ARBA" id="ARBA00035120"/>
    </source>
</evidence>
<keyword evidence="3 10" id="KW-0812">Transmembrane</keyword>
<proteinExistence type="inferred from homology"/>
<evidence type="ECO:0000256" key="3">
    <source>
        <dbReference type="ARBA" id="ARBA00022692"/>
    </source>
</evidence>
<dbReference type="HAMAP" id="MF_00454">
    <property type="entry name" value="FluC"/>
    <property type="match status" value="1"/>
</dbReference>
<dbReference type="NCBIfam" id="TIGR00494">
    <property type="entry name" value="crcB"/>
    <property type="match status" value="1"/>
</dbReference>
<evidence type="ECO:0000256" key="5">
    <source>
        <dbReference type="ARBA" id="ARBA00023136"/>
    </source>
</evidence>
<gene>
    <name evidence="10" type="primary">fluC</name>
    <name evidence="10" type="synonym">crcB</name>
    <name evidence="11" type="ORF">GGQ55_001626</name>
</gene>
<dbReference type="GO" id="GO:0140114">
    <property type="term" value="P:cellular detoxification of fluoride"/>
    <property type="evidence" value="ECO:0007669"/>
    <property type="project" value="UniProtKB-UniRule"/>
</dbReference>